<dbReference type="AlphaFoldDB" id="A0A7X0LW75"/>
<dbReference type="Proteomes" id="UP000531594">
    <property type="component" value="Unassembled WGS sequence"/>
</dbReference>
<protein>
    <submittedName>
        <fullName evidence="1">Uncharacterized protein</fullName>
    </submittedName>
</protein>
<reference evidence="1 2" key="1">
    <citation type="submission" date="2020-08" db="EMBL/GenBank/DDBJ databases">
        <title>Genomic Encyclopedia of Type Strains, Phase IV (KMG-IV): sequencing the most valuable type-strain genomes for metagenomic binning, comparative biology and taxonomic classification.</title>
        <authorList>
            <person name="Goeker M."/>
        </authorList>
    </citation>
    <scope>NUCLEOTIDE SEQUENCE [LARGE SCALE GENOMIC DNA]</scope>
    <source>
        <strain evidence="1 2">DSM 5391</strain>
    </source>
</reference>
<organism evidence="1 2">
    <name type="scientific">Bacillus benzoevorans</name>
    <dbReference type="NCBI Taxonomy" id="1456"/>
    <lineage>
        <taxon>Bacteria</taxon>
        <taxon>Bacillati</taxon>
        <taxon>Bacillota</taxon>
        <taxon>Bacilli</taxon>
        <taxon>Bacillales</taxon>
        <taxon>Bacillaceae</taxon>
        <taxon>Bacillus</taxon>
    </lineage>
</organism>
<comment type="caution">
    <text evidence="1">The sequence shown here is derived from an EMBL/GenBank/DDBJ whole genome shotgun (WGS) entry which is preliminary data.</text>
</comment>
<name>A0A7X0LW75_9BACI</name>
<evidence type="ECO:0000313" key="1">
    <source>
        <dbReference type="EMBL" id="MBB6445049.1"/>
    </source>
</evidence>
<sequence length="49" mass="5646">MFKTLIDIDKLLEDTKILAKKSAPIEYISVEIDRLLNETSDTGQMNYVK</sequence>
<accession>A0A7X0LW75</accession>
<dbReference type="RefSeq" id="WP_184524731.1">
    <property type="nucleotide sequence ID" value="NZ_JACHGK010000004.1"/>
</dbReference>
<evidence type="ECO:0000313" key="2">
    <source>
        <dbReference type="Proteomes" id="UP000531594"/>
    </source>
</evidence>
<proteinExistence type="predicted"/>
<keyword evidence="2" id="KW-1185">Reference proteome</keyword>
<gene>
    <name evidence="1" type="ORF">HNR53_001659</name>
</gene>
<dbReference type="EMBL" id="JACHGK010000004">
    <property type="protein sequence ID" value="MBB6445049.1"/>
    <property type="molecule type" value="Genomic_DNA"/>
</dbReference>